<evidence type="ECO:0000313" key="1">
    <source>
        <dbReference type="EMBL" id="KAJ8636235.1"/>
    </source>
</evidence>
<accession>A0ACC2LS79</accession>
<comment type="caution">
    <text evidence="1">The sequence shown here is derived from an EMBL/GenBank/DDBJ whole genome shotgun (WGS) entry which is preliminary data.</text>
</comment>
<reference evidence="1 2" key="1">
    <citation type="journal article" date="2022" name="Hortic Res">
        <title>A haplotype resolved chromosomal level avocado genome allows analysis of novel avocado genes.</title>
        <authorList>
            <person name="Nath O."/>
            <person name="Fletcher S.J."/>
            <person name="Hayward A."/>
            <person name="Shaw L.M."/>
            <person name="Masouleh A.K."/>
            <person name="Furtado A."/>
            <person name="Henry R.J."/>
            <person name="Mitter N."/>
        </authorList>
    </citation>
    <scope>NUCLEOTIDE SEQUENCE [LARGE SCALE GENOMIC DNA]</scope>
    <source>
        <strain evidence="2">cv. Hass</strain>
    </source>
</reference>
<protein>
    <submittedName>
        <fullName evidence="1">Uncharacterized protein</fullName>
    </submittedName>
</protein>
<dbReference type="EMBL" id="CM056811">
    <property type="protein sequence ID" value="KAJ8636235.1"/>
    <property type="molecule type" value="Genomic_DNA"/>
</dbReference>
<sequence>MGRRKSRKANEASTKSDSAPLQLFRSNCYEGERLSALLRRLERAIESARLLKGALPEKIWIKQQFAIGVNDVTRVLERMPCTEVGVSAQESPVIYKHSKAPSIQLQAVLLASDCNPKWLTKHLPGLASSRRVPLIFVRDMKSGSLRLGEVVKLKTAIAIGVKAKGGGINKAIEEVLSDREPTKGAESDES</sequence>
<dbReference type="Proteomes" id="UP001234297">
    <property type="component" value="Chromosome 3"/>
</dbReference>
<name>A0ACC2LS79_PERAE</name>
<organism evidence="1 2">
    <name type="scientific">Persea americana</name>
    <name type="common">Avocado</name>
    <dbReference type="NCBI Taxonomy" id="3435"/>
    <lineage>
        <taxon>Eukaryota</taxon>
        <taxon>Viridiplantae</taxon>
        <taxon>Streptophyta</taxon>
        <taxon>Embryophyta</taxon>
        <taxon>Tracheophyta</taxon>
        <taxon>Spermatophyta</taxon>
        <taxon>Magnoliopsida</taxon>
        <taxon>Magnoliidae</taxon>
        <taxon>Laurales</taxon>
        <taxon>Lauraceae</taxon>
        <taxon>Persea</taxon>
    </lineage>
</organism>
<keyword evidence="2" id="KW-1185">Reference proteome</keyword>
<proteinExistence type="predicted"/>
<evidence type="ECO:0000313" key="2">
    <source>
        <dbReference type="Proteomes" id="UP001234297"/>
    </source>
</evidence>
<gene>
    <name evidence="1" type="ORF">MRB53_010502</name>
</gene>